<dbReference type="EMBL" id="SDIL01000024">
    <property type="protein sequence ID" value="RXK39990.1"/>
    <property type="molecule type" value="Genomic_DNA"/>
</dbReference>
<evidence type="ECO:0000313" key="3">
    <source>
        <dbReference type="Proteomes" id="UP000289152"/>
    </source>
</evidence>
<organism evidence="2 3">
    <name type="scientific">Tremella mesenterica</name>
    <name type="common">Jelly fungus</name>
    <dbReference type="NCBI Taxonomy" id="5217"/>
    <lineage>
        <taxon>Eukaryota</taxon>
        <taxon>Fungi</taxon>
        <taxon>Dikarya</taxon>
        <taxon>Basidiomycota</taxon>
        <taxon>Agaricomycotina</taxon>
        <taxon>Tremellomycetes</taxon>
        <taxon>Tremellales</taxon>
        <taxon>Tremellaceae</taxon>
        <taxon>Tremella</taxon>
    </lineage>
</organism>
<keyword evidence="3" id="KW-1185">Reference proteome</keyword>
<evidence type="ECO:0000313" key="2">
    <source>
        <dbReference type="EMBL" id="RXK39990.1"/>
    </source>
</evidence>
<protein>
    <submittedName>
        <fullName evidence="2">Uncharacterized protein</fullName>
    </submittedName>
</protein>
<evidence type="ECO:0000256" key="1">
    <source>
        <dbReference type="SAM" id="MobiDB-lite"/>
    </source>
</evidence>
<comment type="caution">
    <text evidence="2">The sequence shown here is derived from an EMBL/GenBank/DDBJ whole genome shotgun (WGS) entry which is preliminary data.</text>
</comment>
<feature type="region of interest" description="Disordered" evidence="1">
    <location>
        <begin position="149"/>
        <end position="172"/>
    </location>
</feature>
<name>A0A4Q1BQ58_TREME</name>
<dbReference type="InParanoid" id="A0A4Q1BQ58"/>
<gene>
    <name evidence="2" type="ORF">M231_02785</name>
</gene>
<feature type="compositionally biased region" description="Polar residues" evidence="1">
    <location>
        <begin position="149"/>
        <end position="163"/>
    </location>
</feature>
<reference evidence="2 3" key="1">
    <citation type="submission" date="2016-06" db="EMBL/GenBank/DDBJ databases">
        <title>Evolution of pathogenesis and genome organization in the Tremellales.</title>
        <authorList>
            <person name="Cuomo C."/>
            <person name="Litvintseva A."/>
            <person name="Heitman J."/>
            <person name="Chen Y."/>
            <person name="Sun S."/>
            <person name="Springer D."/>
            <person name="Dromer F."/>
            <person name="Young S."/>
            <person name="Zeng Q."/>
            <person name="Chapman S."/>
            <person name="Gujja S."/>
            <person name="Saif S."/>
            <person name="Birren B."/>
        </authorList>
    </citation>
    <scope>NUCLEOTIDE SEQUENCE [LARGE SCALE GENOMIC DNA]</scope>
    <source>
        <strain evidence="2 3">ATCC 28783</strain>
    </source>
</reference>
<dbReference type="AlphaFoldDB" id="A0A4Q1BQ58"/>
<feature type="region of interest" description="Disordered" evidence="1">
    <location>
        <begin position="226"/>
        <end position="247"/>
    </location>
</feature>
<accession>A0A4Q1BQ58</accession>
<proteinExistence type="predicted"/>
<dbReference type="Proteomes" id="UP000289152">
    <property type="component" value="Unassembled WGS sequence"/>
</dbReference>
<sequence length="247" mass="26686">MERPERIYPCFNTILTESGALFCAGKSGRVRPTSKAPSETAFERLYQLIGNTESISGRNGDIPTLIAERKDLIAVYQMRTEFGSNRHHRTSHLQGGKTNASNHPGVEGLFIGQNGSPLPGPAPLAEVFGEGFLPPLVTAMIYDCDSNAEQHSQHPFNENTRPVSDSGGNGEHLFQTFPTSDSFVGSGTNDYFGDFEPHSGSNTTELMMRDADGFCKDLPWMSALSEKSTGGDVFGDPKSVGPGIHDS</sequence>